<feature type="region of interest" description="Disordered" evidence="1">
    <location>
        <begin position="72"/>
        <end position="93"/>
    </location>
</feature>
<comment type="caution">
    <text evidence="3">The sequence shown here is derived from an EMBL/GenBank/DDBJ whole genome shotgun (WGS) entry which is preliminary data.</text>
</comment>
<keyword evidence="4" id="KW-1185">Reference proteome</keyword>
<dbReference type="EMBL" id="JBHTAC010000017">
    <property type="protein sequence ID" value="MFC7244462.1"/>
    <property type="molecule type" value="Genomic_DNA"/>
</dbReference>
<gene>
    <name evidence="3" type="ORF">ACFQO7_18455</name>
</gene>
<evidence type="ECO:0000256" key="1">
    <source>
        <dbReference type="SAM" id="MobiDB-lite"/>
    </source>
</evidence>
<feature type="compositionally biased region" description="Low complexity" evidence="1">
    <location>
        <begin position="84"/>
        <end position="93"/>
    </location>
</feature>
<sequence length="400" mass="41393">MNDLPEQMRAATDGAPPSRIDLDSFIAREQRRSRLLRWGGASTAATVLVAALLLAPALYAGGGSLTSGLREAVCPTPGPNPTRAASDSASLPAAPSAQECADTVARLSAALRDVLAATAPGRAATPLTETVFVYRPEYAQYDARVSLSGPGGTAVLHVEVSELTEDPPSRVRVCPTTADGDHGCSYEVTTTGAVVFATDFADTAQVHAYREDGTGVMVSVNVPGVTGETRPAGVVAPLTPKQLTDIAQDPGLSLFPGRSPSPRPTRDAAIEDTGSLLTLLLRERLPDGRIALPTTEGTSKTGYRTEVTVDGQGSVSAEMTPPCSGGGCPPPPACPEAGATDCTLRADHSVVTVWDTAGGAVRTVRVYETDGRSVTLRVEGPLVSRLTAERLSVIADELLA</sequence>
<organism evidence="3 4">
    <name type="scientific">Catellatospora aurea</name>
    <dbReference type="NCBI Taxonomy" id="1337874"/>
    <lineage>
        <taxon>Bacteria</taxon>
        <taxon>Bacillati</taxon>
        <taxon>Actinomycetota</taxon>
        <taxon>Actinomycetes</taxon>
        <taxon>Micromonosporales</taxon>
        <taxon>Micromonosporaceae</taxon>
        <taxon>Catellatospora</taxon>
    </lineage>
</organism>
<keyword evidence="2" id="KW-1133">Transmembrane helix</keyword>
<evidence type="ECO:0000256" key="2">
    <source>
        <dbReference type="SAM" id="Phobius"/>
    </source>
</evidence>
<keyword evidence="2" id="KW-0472">Membrane</keyword>
<evidence type="ECO:0008006" key="5">
    <source>
        <dbReference type="Google" id="ProtNLM"/>
    </source>
</evidence>
<keyword evidence="2" id="KW-0812">Transmembrane</keyword>
<protein>
    <recommendedName>
        <fullName evidence="5">DUF4367 domain-containing protein</fullName>
    </recommendedName>
</protein>
<dbReference type="RefSeq" id="WP_376807502.1">
    <property type="nucleotide sequence ID" value="NZ_JBHTAC010000017.1"/>
</dbReference>
<feature type="transmembrane region" description="Helical" evidence="2">
    <location>
        <begin position="35"/>
        <end position="59"/>
    </location>
</feature>
<reference evidence="4" key="1">
    <citation type="journal article" date="2019" name="Int. J. Syst. Evol. Microbiol.">
        <title>The Global Catalogue of Microorganisms (GCM) 10K type strain sequencing project: providing services to taxonomists for standard genome sequencing and annotation.</title>
        <authorList>
            <consortium name="The Broad Institute Genomics Platform"/>
            <consortium name="The Broad Institute Genome Sequencing Center for Infectious Disease"/>
            <person name="Wu L."/>
            <person name="Ma J."/>
        </authorList>
    </citation>
    <scope>NUCLEOTIDE SEQUENCE [LARGE SCALE GENOMIC DNA]</scope>
    <source>
        <strain evidence="4">CGMCC 1.9106</strain>
    </source>
</reference>
<evidence type="ECO:0000313" key="4">
    <source>
        <dbReference type="Proteomes" id="UP001596392"/>
    </source>
</evidence>
<evidence type="ECO:0000313" key="3">
    <source>
        <dbReference type="EMBL" id="MFC7244462.1"/>
    </source>
</evidence>
<accession>A0ABW2H0H2</accession>
<dbReference type="Proteomes" id="UP001596392">
    <property type="component" value="Unassembled WGS sequence"/>
</dbReference>
<name>A0ABW2H0H2_9ACTN</name>
<proteinExistence type="predicted"/>